<dbReference type="Proteomes" id="UP001500630">
    <property type="component" value="Unassembled WGS sequence"/>
</dbReference>
<gene>
    <name evidence="2" type="ORF">GCM10022419_008510</name>
</gene>
<dbReference type="InterPro" id="IPR041698">
    <property type="entry name" value="Methyltransf_25"/>
</dbReference>
<reference evidence="3" key="1">
    <citation type="journal article" date="2019" name="Int. J. Syst. Evol. Microbiol.">
        <title>The Global Catalogue of Microorganisms (GCM) 10K type strain sequencing project: providing services to taxonomists for standard genome sequencing and annotation.</title>
        <authorList>
            <consortium name="The Broad Institute Genomics Platform"/>
            <consortium name="The Broad Institute Genome Sequencing Center for Infectious Disease"/>
            <person name="Wu L."/>
            <person name="Ma J."/>
        </authorList>
    </citation>
    <scope>NUCLEOTIDE SEQUENCE [LARGE SCALE GENOMIC DNA]</scope>
    <source>
        <strain evidence="3">JCM 17326</strain>
    </source>
</reference>
<keyword evidence="3" id="KW-1185">Reference proteome</keyword>
<dbReference type="RefSeq" id="WP_345558850.1">
    <property type="nucleotide sequence ID" value="NZ_BAABDQ010000002.1"/>
</dbReference>
<dbReference type="CDD" id="cd02440">
    <property type="entry name" value="AdoMet_MTases"/>
    <property type="match status" value="1"/>
</dbReference>
<protein>
    <recommendedName>
        <fullName evidence="1">Methyltransferase domain-containing protein</fullName>
    </recommendedName>
</protein>
<dbReference type="Pfam" id="PF13649">
    <property type="entry name" value="Methyltransf_25"/>
    <property type="match status" value="1"/>
</dbReference>
<feature type="domain" description="Methyltransferase" evidence="1">
    <location>
        <begin position="40"/>
        <end position="137"/>
    </location>
</feature>
<dbReference type="InterPro" id="IPR029063">
    <property type="entry name" value="SAM-dependent_MTases_sf"/>
</dbReference>
<evidence type="ECO:0000313" key="3">
    <source>
        <dbReference type="Proteomes" id="UP001500630"/>
    </source>
</evidence>
<proteinExistence type="predicted"/>
<name>A0ABP6VDI2_9ACTN</name>
<dbReference type="Gene3D" id="3.40.50.150">
    <property type="entry name" value="Vaccinia Virus protein VP39"/>
    <property type="match status" value="1"/>
</dbReference>
<organism evidence="2 3">
    <name type="scientific">Nonomuraea rosea</name>
    <dbReference type="NCBI Taxonomy" id="638574"/>
    <lineage>
        <taxon>Bacteria</taxon>
        <taxon>Bacillati</taxon>
        <taxon>Actinomycetota</taxon>
        <taxon>Actinomycetes</taxon>
        <taxon>Streptosporangiales</taxon>
        <taxon>Streptosporangiaceae</taxon>
        <taxon>Nonomuraea</taxon>
    </lineage>
</organism>
<evidence type="ECO:0000313" key="2">
    <source>
        <dbReference type="EMBL" id="GAA3531813.1"/>
    </source>
</evidence>
<dbReference type="SUPFAM" id="SSF53335">
    <property type="entry name" value="S-adenosyl-L-methionine-dependent methyltransferases"/>
    <property type="match status" value="1"/>
</dbReference>
<comment type="caution">
    <text evidence="2">The sequence shown here is derived from an EMBL/GenBank/DDBJ whole genome shotgun (WGS) entry which is preliminary data.</text>
</comment>
<accession>A0ABP6VDI2</accession>
<evidence type="ECO:0000259" key="1">
    <source>
        <dbReference type="Pfam" id="PF13649"/>
    </source>
</evidence>
<sequence length="243" mass="26720">MYEDDYAVAVPFYDLWHGDGHVPAVREQLPPLLEGVRRAVIEIGAGTGLITEVIARETPAEIFAVEPSLGMRSVLVNRLAADPGLLRRVTVLPCGALDVEVDEPVEAIVMISVLQSFSAGERAELWRVLARQLEPGGRLVFNWRERAAPVPRDSVPGELAVMASYQVGRHDYEIAGQVIEVAGESVTSRFRYRVRQRGVVISEDEVVSTSHWPAGELLESELAKAGFTRGEAPDGLYVWHLAK</sequence>
<dbReference type="EMBL" id="BAABDQ010000002">
    <property type="protein sequence ID" value="GAA3531813.1"/>
    <property type="molecule type" value="Genomic_DNA"/>
</dbReference>